<sequence length="150" mass="14547">MNKILIAAALLAAFGAASAKLPAPDDAAKAKAAEAAAKTAWQGKVDAYLLCKAQDRVAAAYHKSAGKGAAPAAKPAAAASKPAAGASGATGTPVASSAPPPCADPGPFAYNPPQQKPLETSEAHSPAGNATSPPSVRANSAQMAPAAPKK</sequence>
<evidence type="ECO:0000313" key="4">
    <source>
        <dbReference type="Proteomes" id="UP000715965"/>
    </source>
</evidence>
<name>A0ABR9SF72_9BURK</name>
<keyword evidence="4" id="KW-1185">Reference proteome</keyword>
<proteinExistence type="predicted"/>
<accession>A0ABR9SF72</accession>
<evidence type="ECO:0000256" key="2">
    <source>
        <dbReference type="SAM" id="SignalP"/>
    </source>
</evidence>
<reference evidence="3 4" key="1">
    <citation type="submission" date="2020-10" db="EMBL/GenBank/DDBJ databases">
        <title>Draft genome of Ramlibacter aquaticus LMG 30558.</title>
        <authorList>
            <person name="Props R."/>
        </authorList>
    </citation>
    <scope>NUCLEOTIDE SEQUENCE [LARGE SCALE GENOMIC DNA]</scope>
    <source>
        <strain evidence="3 4">LMG 30558</strain>
    </source>
</reference>
<dbReference type="RefSeq" id="WP_193780506.1">
    <property type="nucleotide sequence ID" value="NZ_JADDOJ010000035.1"/>
</dbReference>
<feature type="region of interest" description="Disordered" evidence="1">
    <location>
        <begin position="62"/>
        <end position="150"/>
    </location>
</feature>
<feature type="signal peptide" evidence="2">
    <location>
        <begin position="1"/>
        <end position="19"/>
    </location>
</feature>
<keyword evidence="2" id="KW-0732">Signal</keyword>
<evidence type="ECO:0000313" key="3">
    <source>
        <dbReference type="EMBL" id="MBE7940968.1"/>
    </source>
</evidence>
<feature type="compositionally biased region" description="Low complexity" evidence="1">
    <location>
        <begin position="66"/>
        <end position="97"/>
    </location>
</feature>
<protein>
    <submittedName>
        <fullName evidence="3">Uncharacterized protein</fullName>
    </submittedName>
</protein>
<feature type="compositionally biased region" description="Polar residues" evidence="1">
    <location>
        <begin position="128"/>
        <end position="142"/>
    </location>
</feature>
<evidence type="ECO:0000256" key="1">
    <source>
        <dbReference type="SAM" id="MobiDB-lite"/>
    </source>
</evidence>
<comment type="caution">
    <text evidence="3">The sequence shown here is derived from an EMBL/GenBank/DDBJ whole genome shotgun (WGS) entry which is preliminary data.</text>
</comment>
<gene>
    <name evidence="3" type="ORF">IM725_10340</name>
</gene>
<organism evidence="3 4">
    <name type="scientific">Ramlibacter aquaticus</name>
    <dbReference type="NCBI Taxonomy" id="2780094"/>
    <lineage>
        <taxon>Bacteria</taxon>
        <taxon>Pseudomonadati</taxon>
        <taxon>Pseudomonadota</taxon>
        <taxon>Betaproteobacteria</taxon>
        <taxon>Burkholderiales</taxon>
        <taxon>Comamonadaceae</taxon>
        <taxon>Ramlibacter</taxon>
    </lineage>
</organism>
<dbReference type="EMBL" id="JADDOJ010000035">
    <property type="protein sequence ID" value="MBE7940968.1"/>
    <property type="molecule type" value="Genomic_DNA"/>
</dbReference>
<dbReference type="Proteomes" id="UP000715965">
    <property type="component" value="Unassembled WGS sequence"/>
</dbReference>
<feature type="chain" id="PRO_5046698579" evidence="2">
    <location>
        <begin position="20"/>
        <end position="150"/>
    </location>
</feature>